<evidence type="ECO:0000256" key="1">
    <source>
        <dbReference type="SAM" id="MobiDB-lite"/>
    </source>
</evidence>
<evidence type="ECO:0000313" key="3">
    <source>
        <dbReference type="Proteomes" id="UP000887159"/>
    </source>
</evidence>
<keyword evidence="3" id="KW-1185">Reference proteome</keyword>
<feature type="region of interest" description="Disordered" evidence="1">
    <location>
        <begin position="1"/>
        <end position="33"/>
    </location>
</feature>
<accession>A0A8X6V8C4</accession>
<dbReference type="AlphaFoldDB" id="A0A8X6V8C4"/>
<name>A0A8X6V8C4_TRICX</name>
<protein>
    <submittedName>
        <fullName evidence="2">Uncharacterized protein</fullName>
    </submittedName>
</protein>
<dbReference type="Proteomes" id="UP000887159">
    <property type="component" value="Unassembled WGS sequence"/>
</dbReference>
<evidence type="ECO:0000313" key="2">
    <source>
        <dbReference type="EMBL" id="GFX96824.1"/>
    </source>
</evidence>
<proteinExistence type="predicted"/>
<organism evidence="2 3">
    <name type="scientific">Trichonephila clavipes</name>
    <name type="common">Golden silk orbweaver</name>
    <name type="synonym">Nephila clavipes</name>
    <dbReference type="NCBI Taxonomy" id="2585209"/>
    <lineage>
        <taxon>Eukaryota</taxon>
        <taxon>Metazoa</taxon>
        <taxon>Ecdysozoa</taxon>
        <taxon>Arthropoda</taxon>
        <taxon>Chelicerata</taxon>
        <taxon>Arachnida</taxon>
        <taxon>Araneae</taxon>
        <taxon>Araneomorphae</taxon>
        <taxon>Entelegynae</taxon>
        <taxon>Araneoidea</taxon>
        <taxon>Nephilidae</taxon>
        <taxon>Trichonephila</taxon>
    </lineage>
</organism>
<sequence length="185" mass="20276">MAPVLIARPSTAFSTPQPIPDPPAPIPPQPPVQIPVTLEQTTSQILLPDPPPVQIPVTLEQTTSQILLQDPPPVQLLLPDPPPMQIPDPLVVETLEPSLTDDSSMDQIMVSVFGDYSPQEIPLAHTQEPQVLDTVPSLFDESNDLISFLDHFETGLAIEQQETSMDLTMPRVKKKVKKTTGFKVI</sequence>
<gene>
    <name evidence="2" type="ORF">TNCV_1648591</name>
</gene>
<comment type="caution">
    <text evidence="2">The sequence shown here is derived from an EMBL/GenBank/DDBJ whole genome shotgun (WGS) entry which is preliminary data.</text>
</comment>
<feature type="compositionally biased region" description="Pro residues" evidence="1">
    <location>
        <begin position="17"/>
        <end position="33"/>
    </location>
</feature>
<dbReference type="EMBL" id="BMAU01021194">
    <property type="protein sequence ID" value="GFX96824.1"/>
    <property type="molecule type" value="Genomic_DNA"/>
</dbReference>
<reference evidence="2" key="1">
    <citation type="submission" date="2020-08" db="EMBL/GenBank/DDBJ databases">
        <title>Multicomponent nature underlies the extraordinary mechanical properties of spider dragline silk.</title>
        <authorList>
            <person name="Kono N."/>
            <person name="Nakamura H."/>
            <person name="Mori M."/>
            <person name="Yoshida Y."/>
            <person name="Ohtoshi R."/>
            <person name="Malay A.D."/>
            <person name="Moran D.A.P."/>
            <person name="Tomita M."/>
            <person name="Numata K."/>
            <person name="Arakawa K."/>
        </authorList>
    </citation>
    <scope>NUCLEOTIDE SEQUENCE</scope>
</reference>